<dbReference type="EMBL" id="AY722806">
    <property type="protein sequence ID" value="AAU25959.1"/>
    <property type="molecule type" value="Genomic_DNA"/>
</dbReference>
<organism evidence="1 2">
    <name type="scientific">Thermoproteus tenax spherical virus 1</name>
    <dbReference type="NCBI Taxonomy" id="292639"/>
    <lineage>
        <taxon>Viruses</taxon>
        <taxon>Viruses incertae sedis</taxon>
        <taxon>Globuloviridae</taxon>
        <taxon>Alphaglobulovirus</taxon>
        <taxon>Alphaglobulovirus cinderense</taxon>
    </lineage>
</organism>
<keyword evidence="2" id="KW-1185">Reference proteome</keyword>
<dbReference type="RefSeq" id="YP_164350.1">
    <property type="nucleotide sequence ID" value="NC_006556.1"/>
</dbReference>
<protein>
    <submittedName>
        <fullName evidence="1">Uncharacterized protein</fullName>
    </submittedName>
</protein>
<evidence type="ECO:0000313" key="1">
    <source>
        <dbReference type="EMBL" id="AAU25959.1"/>
    </source>
</evidence>
<accession>Q647F3</accession>
<dbReference type="Proteomes" id="UP000006730">
    <property type="component" value="Segment"/>
</dbReference>
<reference evidence="1 2" key="1">
    <citation type="journal article" date="2006" name="Virology">
        <title>TTSV1, a new virus-like particle isolated from the hyperthermophilic crenarchaeote Thermoproteus tenax.</title>
        <authorList>
            <person name="Ahn D.G."/>
            <person name="Kim S.I."/>
            <person name="Rhee J.K."/>
            <person name="Kim K.P."/>
            <person name="Pan J.G."/>
            <person name="Oh J.W."/>
        </authorList>
    </citation>
    <scope>NUCLEOTIDE SEQUENCE</scope>
</reference>
<dbReference type="KEGG" id="vg:5141638"/>
<dbReference type="GeneID" id="5141638"/>
<sequence length="63" mass="7441">MEPIDETVFFVDGLPIHAVLVGKKRLYLMTLLDGIYTWEYEVVVHGRSIKFNFLKFSFIDPYK</sequence>
<name>Q647F3_9VIRU</name>
<evidence type="ECO:0000313" key="2">
    <source>
        <dbReference type="Proteomes" id="UP000006730"/>
    </source>
</evidence>
<proteinExistence type="predicted"/>